<dbReference type="PANTHER" id="PTHR45527">
    <property type="entry name" value="NONRIBOSOMAL PEPTIDE SYNTHETASE"/>
    <property type="match status" value="1"/>
</dbReference>
<dbReference type="EMBL" id="RKLN01000021">
    <property type="protein sequence ID" value="RVW00067.1"/>
    <property type="molecule type" value="Genomic_DNA"/>
</dbReference>
<feature type="non-terminal residue" evidence="4">
    <location>
        <position position="169"/>
    </location>
</feature>
<evidence type="ECO:0000259" key="3">
    <source>
        <dbReference type="PROSITE" id="PS50075"/>
    </source>
</evidence>
<dbReference type="FunFam" id="3.30.300.30:FF:000010">
    <property type="entry name" value="Enterobactin synthetase component F"/>
    <property type="match status" value="1"/>
</dbReference>
<sequence>YRTGDLVRWNRDGNLEFLGRTDFQVKVRGLRIELGEIESALVALEEVAQAVVAVHDGDVGRHLVGYVVPAGGRSVDAEAVREAVGRALPAYMVPDAVMVLDAFPVTASEKVDRTALPPPRWNTREFRAPTTPIQQVVAAVFADVLGIDRVGLDDDFFALGGNSLAATRV</sequence>
<dbReference type="PANTHER" id="PTHR45527:SF1">
    <property type="entry name" value="FATTY ACID SYNTHASE"/>
    <property type="match status" value="1"/>
</dbReference>
<feature type="domain" description="Carrier" evidence="3">
    <location>
        <begin position="128"/>
        <end position="169"/>
    </location>
</feature>
<evidence type="ECO:0000256" key="2">
    <source>
        <dbReference type="ARBA" id="ARBA00022553"/>
    </source>
</evidence>
<evidence type="ECO:0000256" key="1">
    <source>
        <dbReference type="ARBA" id="ARBA00022450"/>
    </source>
</evidence>
<name>A0A3S3ZG98_9NOCA</name>
<reference evidence="4 5" key="1">
    <citation type="submission" date="2018-11" db="EMBL/GenBank/DDBJ databases">
        <title>Rhodococcus spongicola sp. nov. and Rhodococcus xishaensis sp. nov. from marine sponges.</title>
        <authorList>
            <person name="Li L."/>
            <person name="Lin H.W."/>
        </authorList>
    </citation>
    <scope>NUCLEOTIDE SEQUENCE [LARGE SCALE GENOMIC DNA]</scope>
    <source>
        <strain evidence="4 5">LHW50502</strain>
    </source>
</reference>
<dbReference type="GO" id="GO:0005737">
    <property type="term" value="C:cytoplasm"/>
    <property type="evidence" value="ECO:0007669"/>
    <property type="project" value="TreeGrafter"/>
</dbReference>
<dbReference type="GO" id="GO:0031177">
    <property type="term" value="F:phosphopantetheine binding"/>
    <property type="evidence" value="ECO:0007669"/>
    <property type="project" value="TreeGrafter"/>
</dbReference>
<keyword evidence="1" id="KW-0596">Phosphopantetheine</keyword>
<feature type="non-terminal residue" evidence="4">
    <location>
        <position position="1"/>
    </location>
</feature>
<dbReference type="GO" id="GO:0044550">
    <property type="term" value="P:secondary metabolite biosynthetic process"/>
    <property type="evidence" value="ECO:0007669"/>
    <property type="project" value="TreeGrafter"/>
</dbReference>
<dbReference type="InterPro" id="IPR042099">
    <property type="entry name" value="ANL_N_sf"/>
</dbReference>
<proteinExistence type="predicted"/>
<dbReference type="Pfam" id="PF00550">
    <property type="entry name" value="PP-binding"/>
    <property type="match status" value="1"/>
</dbReference>
<evidence type="ECO:0000313" key="4">
    <source>
        <dbReference type="EMBL" id="RVW00067.1"/>
    </source>
</evidence>
<dbReference type="GO" id="GO:0043041">
    <property type="term" value="P:amino acid activation for nonribosomal peptide biosynthetic process"/>
    <property type="evidence" value="ECO:0007669"/>
    <property type="project" value="TreeGrafter"/>
</dbReference>
<comment type="caution">
    <text evidence="4">The sequence shown here is derived from an EMBL/GenBank/DDBJ whole genome shotgun (WGS) entry which is preliminary data.</text>
</comment>
<keyword evidence="2" id="KW-0597">Phosphoprotein</keyword>
<dbReference type="Pfam" id="PF13193">
    <property type="entry name" value="AMP-binding_C"/>
    <property type="match status" value="1"/>
</dbReference>
<dbReference type="Gene3D" id="3.40.50.1820">
    <property type="entry name" value="alpha/beta hydrolase"/>
    <property type="match status" value="1"/>
</dbReference>
<dbReference type="Gene3D" id="3.40.50.12780">
    <property type="entry name" value="N-terminal domain of ligase-like"/>
    <property type="match status" value="1"/>
</dbReference>
<dbReference type="InterPro" id="IPR025110">
    <property type="entry name" value="AMP-bd_C"/>
</dbReference>
<dbReference type="AlphaFoldDB" id="A0A3S3ZG98"/>
<dbReference type="InterPro" id="IPR009081">
    <property type="entry name" value="PP-bd_ACP"/>
</dbReference>
<evidence type="ECO:0000313" key="5">
    <source>
        <dbReference type="Proteomes" id="UP000284333"/>
    </source>
</evidence>
<dbReference type="RefSeq" id="WP_164874181.1">
    <property type="nucleotide sequence ID" value="NZ_RKLN01000021.1"/>
</dbReference>
<dbReference type="Gene3D" id="3.30.300.30">
    <property type="match status" value="1"/>
</dbReference>
<dbReference type="InterPro" id="IPR029058">
    <property type="entry name" value="AB_hydrolase_fold"/>
</dbReference>
<dbReference type="PROSITE" id="PS50075">
    <property type="entry name" value="CARRIER"/>
    <property type="match status" value="1"/>
</dbReference>
<gene>
    <name evidence="4" type="ORF">EF834_18140</name>
</gene>
<dbReference type="InterPro" id="IPR045851">
    <property type="entry name" value="AMP-bd_C_sf"/>
</dbReference>
<protein>
    <recommendedName>
        <fullName evidence="3">Carrier domain-containing protein</fullName>
    </recommendedName>
</protein>
<dbReference type="Proteomes" id="UP000284333">
    <property type="component" value="Unassembled WGS sequence"/>
</dbReference>
<keyword evidence="5" id="KW-1185">Reference proteome</keyword>
<accession>A0A3S3ZG98</accession>
<dbReference type="SUPFAM" id="SSF56801">
    <property type="entry name" value="Acetyl-CoA synthetase-like"/>
    <property type="match status" value="1"/>
</dbReference>
<organism evidence="4 5">
    <name type="scientific">Rhodococcus spongiicola</name>
    <dbReference type="NCBI Taxonomy" id="2487352"/>
    <lineage>
        <taxon>Bacteria</taxon>
        <taxon>Bacillati</taxon>
        <taxon>Actinomycetota</taxon>
        <taxon>Actinomycetes</taxon>
        <taxon>Mycobacteriales</taxon>
        <taxon>Nocardiaceae</taxon>
        <taxon>Rhodococcus</taxon>
    </lineage>
</organism>